<proteinExistence type="inferred from homology"/>
<evidence type="ECO:0000256" key="6">
    <source>
        <dbReference type="ARBA" id="ARBA00022695"/>
    </source>
</evidence>
<dbReference type="SUPFAM" id="SSF53448">
    <property type="entry name" value="Nucleotide-diphospho-sugar transferases"/>
    <property type="match status" value="1"/>
</dbReference>
<comment type="catalytic activity">
    <reaction evidence="11">
        <text>dTTP + alpha-D-glucose 1-phosphate + H(+) = dTDP-alpha-D-glucose + diphosphate</text>
        <dbReference type="Rhea" id="RHEA:15225"/>
        <dbReference type="ChEBI" id="CHEBI:15378"/>
        <dbReference type="ChEBI" id="CHEBI:33019"/>
        <dbReference type="ChEBI" id="CHEBI:37568"/>
        <dbReference type="ChEBI" id="CHEBI:57477"/>
        <dbReference type="ChEBI" id="CHEBI:58601"/>
        <dbReference type="EC" id="2.7.7.24"/>
    </reaction>
</comment>
<dbReference type="Gene3D" id="3.90.550.10">
    <property type="entry name" value="Spore Coat Polysaccharide Biosynthesis Protein SpsA, Chain A"/>
    <property type="match status" value="1"/>
</dbReference>
<dbReference type="PANTHER" id="PTHR43532">
    <property type="entry name" value="GLUCOSE-1-PHOSPHATE THYMIDYLYLTRANSFERASE"/>
    <property type="match status" value="1"/>
</dbReference>
<evidence type="ECO:0000256" key="5">
    <source>
        <dbReference type="ARBA" id="ARBA00022679"/>
    </source>
</evidence>
<evidence type="ECO:0000313" key="13">
    <source>
        <dbReference type="EMBL" id="OYD09563.1"/>
    </source>
</evidence>
<dbReference type="PANTHER" id="PTHR43532:SF1">
    <property type="entry name" value="GLUCOSE-1-PHOSPHATE THYMIDYLYLTRANSFERASE 1"/>
    <property type="match status" value="1"/>
</dbReference>
<dbReference type="GO" id="GO:0046872">
    <property type="term" value="F:metal ion binding"/>
    <property type="evidence" value="ECO:0007669"/>
    <property type="project" value="UniProtKB-KW"/>
</dbReference>
<comment type="cofactor">
    <cofactor evidence="1">
        <name>Mg(2+)</name>
        <dbReference type="ChEBI" id="CHEBI:18420"/>
    </cofactor>
</comment>
<evidence type="ECO:0000256" key="9">
    <source>
        <dbReference type="ARBA" id="ARBA00032492"/>
    </source>
</evidence>
<dbReference type="RefSeq" id="WP_094262663.1">
    <property type="nucleotide sequence ID" value="NZ_NOWF01000001.1"/>
</dbReference>
<accession>A0A235BB96</accession>
<dbReference type="Pfam" id="PF00483">
    <property type="entry name" value="NTP_transferase"/>
    <property type="match status" value="1"/>
</dbReference>
<reference evidence="13 14" key="1">
    <citation type="submission" date="2017-07" db="EMBL/GenBank/DDBJ databases">
        <title>The genome sequence of Paludifilum halophilum highlights mechanisms for microbial adaptation to high salt environemnts.</title>
        <authorList>
            <person name="Belbahri L."/>
        </authorList>
    </citation>
    <scope>NUCLEOTIDE SEQUENCE [LARGE SCALE GENOMIC DNA]</scope>
    <source>
        <strain evidence="13 14">DSM 102817</strain>
    </source>
</reference>
<evidence type="ECO:0000256" key="11">
    <source>
        <dbReference type="ARBA" id="ARBA00049336"/>
    </source>
</evidence>
<dbReference type="EMBL" id="NOWF01000001">
    <property type="protein sequence ID" value="OYD09563.1"/>
    <property type="molecule type" value="Genomic_DNA"/>
</dbReference>
<keyword evidence="5" id="KW-0808">Transferase</keyword>
<dbReference type="Proteomes" id="UP000215459">
    <property type="component" value="Unassembled WGS sequence"/>
</dbReference>
<dbReference type="OrthoDB" id="9803871at2"/>
<organism evidence="13 14">
    <name type="scientific">Paludifilum halophilum</name>
    <dbReference type="NCBI Taxonomy" id="1642702"/>
    <lineage>
        <taxon>Bacteria</taxon>
        <taxon>Bacillati</taxon>
        <taxon>Bacillota</taxon>
        <taxon>Bacilli</taxon>
        <taxon>Bacillales</taxon>
        <taxon>Thermoactinomycetaceae</taxon>
        <taxon>Paludifilum</taxon>
    </lineage>
</organism>
<gene>
    <name evidence="13" type="ORF">CHM34_00665</name>
</gene>
<protein>
    <recommendedName>
        <fullName evidence="4">Glucose-1-phosphate thymidylyltransferase</fullName>
        <ecNumber evidence="3">2.7.7.24</ecNumber>
    </recommendedName>
    <alternativeName>
        <fullName evidence="10">dTDP-glucose pyrophosphorylase</fullName>
    </alternativeName>
    <alternativeName>
        <fullName evidence="9">dTDP-glucose synthase</fullName>
    </alternativeName>
</protein>
<evidence type="ECO:0000313" key="14">
    <source>
        <dbReference type="Proteomes" id="UP000215459"/>
    </source>
</evidence>
<dbReference type="InterPro" id="IPR005907">
    <property type="entry name" value="G1P_thy_trans_s"/>
</dbReference>
<keyword evidence="13" id="KW-0946">Virion</keyword>
<evidence type="ECO:0000256" key="2">
    <source>
        <dbReference type="ARBA" id="ARBA00010480"/>
    </source>
</evidence>
<evidence type="ECO:0000256" key="1">
    <source>
        <dbReference type="ARBA" id="ARBA00001946"/>
    </source>
</evidence>
<dbReference type="EC" id="2.7.7.24" evidence="3"/>
<name>A0A235BB96_9BACL</name>
<keyword evidence="13" id="KW-0167">Capsid protein</keyword>
<comment type="caution">
    <text evidence="13">The sequence shown here is derived from an EMBL/GenBank/DDBJ whole genome shotgun (WGS) entry which is preliminary data.</text>
</comment>
<evidence type="ECO:0000256" key="4">
    <source>
        <dbReference type="ARBA" id="ARBA00017654"/>
    </source>
</evidence>
<keyword evidence="8" id="KW-0460">Magnesium</keyword>
<feature type="domain" description="Nucleotidyl transferase" evidence="12">
    <location>
        <begin position="2"/>
        <end position="233"/>
    </location>
</feature>
<evidence type="ECO:0000256" key="3">
    <source>
        <dbReference type="ARBA" id="ARBA00012461"/>
    </source>
</evidence>
<dbReference type="GO" id="GO:0008879">
    <property type="term" value="F:glucose-1-phosphate thymidylyltransferase activity"/>
    <property type="evidence" value="ECO:0007669"/>
    <property type="project" value="UniProtKB-EC"/>
</dbReference>
<dbReference type="InterPro" id="IPR029044">
    <property type="entry name" value="Nucleotide-diphossugar_trans"/>
</dbReference>
<dbReference type="AlphaFoldDB" id="A0A235BB96"/>
<evidence type="ECO:0000256" key="10">
    <source>
        <dbReference type="ARBA" id="ARBA00032598"/>
    </source>
</evidence>
<keyword evidence="6" id="KW-0548">Nucleotidyltransferase</keyword>
<comment type="similarity">
    <text evidence="2">Belongs to the glucose-1-phosphate thymidylyltransferase family.</text>
</comment>
<evidence type="ECO:0000256" key="7">
    <source>
        <dbReference type="ARBA" id="ARBA00022723"/>
    </source>
</evidence>
<sequence>MKGVILAGGTGSRLYPLTKVTNKHLLPVGRYPMIYHPISKMVECGIRDILIVTGVEHMGDVVRLLGSGNEFHARFSYQVQDQPGGIAQALQMASSFAGKEPILVILGDNVFEDSLIPFVRSFEKQKKGAKLLLKEVDHPERFGVAEIEGDRIIGIEEKPKEPKSSYCVTGIYLYDSQVFSFIRQLSPSARGELEITDVNNLYIQNSILTYDRLQGWWSDAGTPSSLLRANQYATDLSLRFNPESGEDAS</sequence>
<evidence type="ECO:0000256" key="8">
    <source>
        <dbReference type="ARBA" id="ARBA00022842"/>
    </source>
</evidence>
<keyword evidence="14" id="KW-1185">Reference proteome</keyword>
<keyword evidence="7" id="KW-0479">Metal-binding</keyword>
<dbReference type="InterPro" id="IPR005835">
    <property type="entry name" value="NTP_transferase_dom"/>
</dbReference>
<evidence type="ECO:0000259" key="12">
    <source>
        <dbReference type="Pfam" id="PF00483"/>
    </source>
</evidence>